<keyword evidence="1" id="KW-0812">Transmembrane</keyword>
<accession>A0A1T5DM42</accession>
<feature type="transmembrane region" description="Helical" evidence="1">
    <location>
        <begin position="24"/>
        <end position="42"/>
    </location>
</feature>
<sequence length="45" mass="5094">MKTILHTAKDRGIHDNGRLEATHFILLLIIMILLKCLSDFCASVK</sequence>
<organism evidence="2 3">
    <name type="scientific">Daejeonella lutea</name>
    <dbReference type="NCBI Taxonomy" id="572036"/>
    <lineage>
        <taxon>Bacteria</taxon>
        <taxon>Pseudomonadati</taxon>
        <taxon>Bacteroidota</taxon>
        <taxon>Sphingobacteriia</taxon>
        <taxon>Sphingobacteriales</taxon>
        <taxon>Sphingobacteriaceae</taxon>
        <taxon>Daejeonella</taxon>
    </lineage>
</organism>
<dbReference type="STRING" id="572036.SAMN05661099_2433"/>
<name>A0A1T5DM42_9SPHI</name>
<keyword evidence="3" id="KW-1185">Reference proteome</keyword>
<gene>
    <name evidence="2" type="ORF">SAMN05661099_2433</name>
</gene>
<evidence type="ECO:0000256" key="1">
    <source>
        <dbReference type="SAM" id="Phobius"/>
    </source>
</evidence>
<dbReference type="AlphaFoldDB" id="A0A1T5DM42"/>
<keyword evidence="1" id="KW-0472">Membrane</keyword>
<reference evidence="3" key="1">
    <citation type="submission" date="2017-02" db="EMBL/GenBank/DDBJ databases">
        <authorList>
            <person name="Varghese N."/>
            <person name="Submissions S."/>
        </authorList>
    </citation>
    <scope>NUCLEOTIDE SEQUENCE [LARGE SCALE GENOMIC DNA]</scope>
    <source>
        <strain evidence="3">DSM 22385</strain>
    </source>
</reference>
<evidence type="ECO:0000313" key="2">
    <source>
        <dbReference type="EMBL" id="SKB72774.1"/>
    </source>
</evidence>
<protein>
    <submittedName>
        <fullName evidence="2">Uncharacterized protein</fullName>
    </submittedName>
</protein>
<proteinExistence type="predicted"/>
<dbReference type="EMBL" id="FUYR01000002">
    <property type="protein sequence ID" value="SKB72774.1"/>
    <property type="molecule type" value="Genomic_DNA"/>
</dbReference>
<evidence type="ECO:0000313" key="3">
    <source>
        <dbReference type="Proteomes" id="UP000189981"/>
    </source>
</evidence>
<dbReference type="Proteomes" id="UP000189981">
    <property type="component" value="Unassembled WGS sequence"/>
</dbReference>
<keyword evidence="1" id="KW-1133">Transmembrane helix</keyword>